<comment type="caution">
    <text evidence="3">The sequence shown here is derived from an EMBL/GenBank/DDBJ whole genome shotgun (WGS) entry which is preliminary data.</text>
</comment>
<dbReference type="PANTHER" id="PTHR38795">
    <property type="entry name" value="DUF6604 DOMAIN-CONTAINING PROTEIN"/>
    <property type="match status" value="1"/>
</dbReference>
<protein>
    <recommendedName>
        <fullName evidence="2">DUF6604 domain-containing protein</fullName>
    </recommendedName>
</protein>
<proteinExistence type="predicted"/>
<sequence>MPALPEAIFTSYRRYKAGTNSVISFLVQYGHTPTAKPTSNGKSKATKQKTAPKATSYGVRLRDLVPFAKNVVDKGLKVPSHLLSILEGVVSARSKCAKWYRNQASRGPPIKHEKHEHFIRVLEQIYAILKPSENSRPGASQKSSVPLPKANNLFEYLDSEEPLYKDFEKIALDANKIFGESPEKPTKEKRNLTPEEARLEEQMFALFCFFEDVIEIRAFIGRVWMDYMKGQSGLVSVAITTTAALDLMRQANEELAAQFPEMANHSKVIKFFEDNGYAVTGAEGRGFDESAYKCDNVETISLSLALCVKTWYQVLIPRFHEKKPSPPKKVPKKERSADTGWAEFDCPDALTLDYMFLGGTIPDELGGMGYPIIQGFKQVQEVGILPSWLVISFDIISKLHQTLWLDGSKQPYDELHTHLESIKKQVTCLIKFSRTWASTGLPQLANKADKISLLIREPLEIVSLWTVKDIVNDLKSAPNVPNSGTLGTGKHFLLKNDPVLCGLILSRVRIVMHRLGLNIAAQDTVIGLAAQVYNAGLVSGNIKSKWTDMEDLINTHALDKTIFVGGRPDSMDGCSSRFFTLMGFSVRSRANGGSFIDALKKYGNREKLPYKILKDRREIGTTSVFAKIAQKDFKWCPDKLNTVFSEVVSSQIKRYLDLKKGSFLTEFENPSLDETTIAQWQKHNKLSQLQLLEVLHNSIEADDFHFNFDYISMTERCTQFLTAVDKASKGLLSDLLGGASTMFVMETWSNTWPIAIFDRGDIGPLVLKIACEALSPIIRDQGDVERQKNLSLVCKKERSSNYVDVNVVPTFHELLAKVPTPFEQILISVVTELFPNAGMHLIGINAQSTTSNSLAGAFSLFTKSRNLLSQIDSGEYDQKSQYPKPLTMSRREALLYIFLELLEKYRGCLRPATVVKSKRAALVLATRPELPLESLEFNLRTIQKEAPIFPVTLEGLKDRTYEAFAHGRKMNI</sequence>
<gene>
    <name evidence="3" type="ORF">TWF718_001633</name>
</gene>
<evidence type="ECO:0000259" key="2">
    <source>
        <dbReference type="Pfam" id="PF20253"/>
    </source>
</evidence>
<dbReference type="AlphaFoldDB" id="A0AAN8NI32"/>
<evidence type="ECO:0000313" key="3">
    <source>
        <dbReference type="EMBL" id="KAK6357319.1"/>
    </source>
</evidence>
<organism evidence="3 4">
    <name type="scientific">Orbilia javanica</name>
    <dbReference type="NCBI Taxonomy" id="47235"/>
    <lineage>
        <taxon>Eukaryota</taxon>
        <taxon>Fungi</taxon>
        <taxon>Dikarya</taxon>
        <taxon>Ascomycota</taxon>
        <taxon>Pezizomycotina</taxon>
        <taxon>Orbiliomycetes</taxon>
        <taxon>Orbiliales</taxon>
        <taxon>Orbiliaceae</taxon>
        <taxon>Orbilia</taxon>
    </lineage>
</organism>
<dbReference type="Pfam" id="PF20253">
    <property type="entry name" value="DUF6604"/>
    <property type="match status" value="1"/>
</dbReference>
<name>A0AAN8NI32_9PEZI</name>
<feature type="region of interest" description="Disordered" evidence="1">
    <location>
        <begin position="34"/>
        <end position="53"/>
    </location>
</feature>
<dbReference type="EMBL" id="JAVHNR010000001">
    <property type="protein sequence ID" value="KAK6357319.1"/>
    <property type="molecule type" value="Genomic_DNA"/>
</dbReference>
<accession>A0AAN8NI32</accession>
<evidence type="ECO:0000256" key="1">
    <source>
        <dbReference type="SAM" id="MobiDB-lite"/>
    </source>
</evidence>
<feature type="domain" description="DUF6604" evidence="2">
    <location>
        <begin position="13"/>
        <end position="256"/>
    </location>
</feature>
<dbReference type="Proteomes" id="UP001313282">
    <property type="component" value="Unassembled WGS sequence"/>
</dbReference>
<dbReference type="PANTHER" id="PTHR38795:SF1">
    <property type="entry name" value="DUF6604 DOMAIN-CONTAINING PROTEIN"/>
    <property type="match status" value="1"/>
</dbReference>
<evidence type="ECO:0000313" key="4">
    <source>
        <dbReference type="Proteomes" id="UP001313282"/>
    </source>
</evidence>
<keyword evidence="4" id="KW-1185">Reference proteome</keyword>
<dbReference type="InterPro" id="IPR046539">
    <property type="entry name" value="DUF6604"/>
</dbReference>
<reference evidence="3 4" key="1">
    <citation type="submission" date="2019-10" db="EMBL/GenBank/DDBJ databases">
        <authorList>
            <person name="Palmer J.M."/>
        </authorList>
    </citation>
    <scope>NUCLEOTIDE SEQUENCE [LARGE SCALE GENOMIC DNA]</scope>
    <source>
        <strain evidence="3 4">TWF718</strain>
    </source>
</reference>